<feature type="transmembrane region" description="Helical" evidence="7">
    <location>
        <begin position="93"/>
        <end position="116"/>
    </location>
</feature>
<keyword evidence="6 7" id="KW-0472">Membrane</keyword>
<evidence type="ECO:0000313" key="9">
    <source>
        <dbReference type="Proteomes" id="UP000196240"/>
    </source>
</evidence>
<feature type="transmembrane region" description="Helical" evidence="7">
    <location>
        <begin position="63"/>
        <end position="81"/>
    </location>
</feature>
<reference evidence="8 9" key="1">
    <citation type="submission" date="2017-02" db="EMBL/GenBank/DDBJ databases">
        <authorList>
            <person name="Peterson S.W."/>
        </authorList>
    </citation>
    <scope>NUCLEOTIDE SEQUENCE [LARGE SCALE GENOMIC DNA]</scope>
    <source>
        <strain evidence="8">C6</strain>
    </source>
</reference>
<feature type="transmembrane region" description="Helical" evidence="7">
    <location>
        <begin position="255"/>
        <end position="278"/>
    </location>
</feature>
<dbReference type="Proteomes" id="UP000196240">
    <property type="component" value="Unassembled WGS sequence"/>
</dbReference>
<feature type="transmembrane region" description="Helical" evidence="7">
    <location>
        <begin position="122"/>
        <end position="144"/>
    </location>
</feature>
<dbReference type="AlphaFoldDB" id="A0A1R7QCV1"/>
<evidence type="ECO:0000256" key="6">
    <source>
        <dbReference type="ARBA" id="ARBA00023136"/>
    </source>
</evidence>
<evidence type="ECO:0000313" key="8">
    <source>
        <dbReference type="EMBL" id="SJX22104.1"/>
    </source>
</evidence>
<keyword evidence="3" id="KW-1003">Cell membrane</keyword>
<dbReference type="RefSeq" id="WP_087012506.1">
    <property type="nucleotide sequence ID" value="NZ_FUUY01000005.1"/>
</dbReference>
<evidence type="ECO:0000256" key="5">
    <source>
        <dbReference type="ARBA" id="ARBA00022989"/>
    </source>
</evidence>
<dbReference type="Pfam" id="PF03547">
    <property type="entry name" value="Mem_trans"/>
    <property type="match status" value="1"/>
</dbReference>
<dbReference type="GO" id="GO:0055085">
    <property type="term" value="P:transmembrane transport"/>
    <property type="evidence" value="ECO:0007669"/>
    <property type="project" value="InterPro"/>
</dbReference>
<keyword evidence="2" id="KW-0813">Transport</keyword>
<sequence length="307" mass="33634">MIFSVIFPVFFLLFLGFASVKIQLLAKEQMTAISAFVIKIALPALLLHALASKDLHEIWYPSYFYVYAAVTFGLFITAFILGQKLFKNHFTHAAVFSLGASMSNTGLLGAAILTLLMGSEAMIYISLVVIIESVFLVPLMLTLAEIGRQRQANLASILKTTFLTLLKNPLFLSVMLGMSCAIFEIQIPHLIDQVFAMLGQTAAPLALFIIGGGMVGLTIQSFNLQTVYLVVSKNICMPLLVYLGLTYLTELDPKMIYVGTLIAALPMPSLFGIFGQVYGLNEKALTPLMISTLLSFVVVSVLIGLWW</sequence>
<dbReference type="EMBL" id="FUUY01000005">
    <property type="protein sequence ID" value="SJX22104.1"/>
    <property type="molecule type" value="Genomic_DNA"/>
</dbReference>
<feature type="transmembrane region" description="Helical" evidence="7">
    <location>
        <begin position="6"/>
        <end position="26"/>
    </location>
</feature>
<feature type="transmembrane region" description="Helical" evidence="7">
    <location>
        <begin position="193"/>
        <end position="215"/>
    </location>
</feature>
<evidence type="ECO:0000256" key="3">
    <source>
        <dbReference type="ARBA" id="ARBA00022475"/>
    </source>
</evidence>
<gene>
    <name evidence="8" type="ORF">ACNJC6_01736</name>
</gene>
<accession>A0A1R7QCV1</accession>
<evidence type="ECO:0000256" key="7">
    <source>
        <dbReference type="SAM" id="Phobius"/>
    </source>
</evidence>
<proteinExistence type="predicted"/>
<keyword evidence="5 7" id="KW-1133">Transmembrane helix</keyword>
<evidence type="ECO:0000256" key="1">
    <source>
        <dbReference type="ARBA" id="ARBA00004141"/>
    </source>
</evidence>
<dbReference type="InterPro" id="IPR004776">
    <property type="entry name" value="Mem_transp_PIN-like"/>
</dbReference>
<evidence type="ECO:0000256" key="4">
    <source>
        <dbReference type="ARBA" id="ARBA00022692"/>
    </source>
</evidence>
<name>A0A1R7QCV1_ACIJO</name>
<feature type="transmembrane region" description="Helical" evidence="7">
    <location>
        <begin position="285"/>
        <end position="306"/>
    </location>
</feature>
<dbReference type="PANTHER" id="PTHR36838">
    <property type="entry name" value="AUXIN EFFLUX CARRIER FAMILY PROTEIN"/>
    <property type="match status" value="1"/>
</dbReference>
<protein>
    <submittedName>
        <fullName evidence="8">Putative transporter YfdV</fullName>
    </submittedName>
</protein>
<evidence type="ECO:0000256" key="2">
    <source>
        <dbReference type="ARBA" id="ARBA00022448"/>
    </source>
</evidence>
<organism evidence="8 9">
    <name type="scientific">Acinetobacter johnsonii</name>
    <dbReference type="NCBI Taxonomy" id="40214"/>
    <lineage>
        <taxon>Bacteria</taxon>
        <taxon>Pseudomonadati</taxon>
        <taxon>Pseudomonadota</taxon>
        <taxon>Gammaproteobacteria</taxon>
        <taxon>Moraxellales</taxon>
        <taxon>Moraxellaceae</taxon>
        <taxon>Acinetobacter</taxon>
    </lineage>
</organism>
<keyword evidence="4 7" id="KW-0812">Transmembrane</keyword>
<feature type="transmembrane region" description="Helical" evidence="7">
    <location>
        <begin position="165"/>
        <end position="187"/>
    </location>
</feature>
<comment type="subcellular location">
    <subcellularLocation>
        <location evidence="1">Membrane</location>
        <topology evidence="1">Multi-pass membrane protein</topology>
    </subcellularLocation>
</comment>
<feature type="transmembrane region" description="Helical" evidence="7">
    <location>
        <begin position="33"/>
        <end position="51"/>
    </location>
</feature>
<feature type="transmembrane region" description="Helical" evidence="7">
    <location>
        <begin position="227"/>
        <end position="249"/>
    </location>
</feature>
<dbReference type="GO" id="GO:0016020">
    <property type="term" value="C:membrane"/>
    <property type="evidence" value="ECO:0007669"/>
    <property type="project" value="UniProtKB-SubCell"/>
</dbReference>
<dbReference type="PANTHER" id="PTHR36838:SF3">
    <property type="entry name" value="TRANSPORTER AUXIN EFFLUX CARRIER EC FAMILY"/>
    <property type="match status" value="1"/>
</dbReference>